<evidence type="ECO:0000313" key="3">
    <source>
        <dbReference type="Proteomes" id="UP000019335"/>
    </source>
</evidence>
<proteinExistence type="predicted"/>
<name>W7TLE1_9STRA</name>
<sequence>MSQSLFNKLQSGLNYLDGAFKETMEGEEEATEEMLLEQRRQRQLRMTAVQQQAAFGSALYPSDSGTQESGFPPGMVARKEDAATGKGNEIPVKEEKGHEHLAGTARKPAPPAPSRRSPPPPHPGVHIRREGGSAEEEVAETPACLLGMSSPLAAGPLVRESEVWKEEAGE</sequence>
<dbReference type="AlphaFoldDB" id="W7TLE1"/>
<gene>
    <name evidence="2" type="ORF">Naga_101184g1</name>
</gene>
<feature type="compositionally biased region" description="Pro residues" evidence="1">
    <location>
        <begin position="108"/>
        <end position="123"/>
    </location>
</feature>
<dbReference type="EMBL" id="AZIL01002562">
    <property type="protein sequence ID" value="EWM21251.1"/>
    <property type="molecule type" value="Genomic_DNA"/>
</dbReference>
<dbReference type="OrthoDB" id="10366526at2759"/>
<evidence type="ECO:0000256" key="1">
    <source>
        <dbReference type="SAM" id="MobiDB-lite"/>
    </source>
</evidence>
<feature type="compositionally biased region" description="Basic and acidic residues" evidence="1">
    <location>
        <begin position="91"/>
        <end position="101"/>
    </location>
</feature>
<accession>W7TLE1</accession>
<feature type="compositionally biased region" description="Basic and acidic residues" evidence="1">
    <location>
        <begin position="159"/>
        <end position="170"/>
    </location>
</feature>
<protein>
    <submittedName>
        <fullName evidence="2">Uncharacterized protein</fullName>
    </submittedName>
</protein>
<organism evidence="2 3">
    <name type="scientific">Nannochloropsis gaditana</name>
    <dbReference type="NCBI Taxonomy" id="72520"/>
    <lineage>
        <taxon>Eukaryota</taxon>
        <taxon>Sar</taxon>
        <taxon>Stramenopiles</taxon>
        <taxon>Ochrophyta</taxon>
        <taxon>Eustigmatophyceae</taxon>
        <taxon>Eustigmatales</taxon>
        <taxon>Monodopsidaceae</taxon>
        <taxon>Nannochloropsis</taxon>
    </lineage>
</organism>
<dbReference type="Proteomes" id="UP000019335">
    <property type="component" value="Unassembled WGS sequence"/>
</dbReference>
<comment type="caution">
    <text evidence="2">The sequence shown here is derived from an EMBL/GenBank/DDBJ whole genome shotgun (WGS) entry which is preliminary data.</text>
</comment>
<keyword evidence="3" id="KW-1185">Reference proteome</keyword>
<evidence type="ECO:0000313" key="2">
    <source>
        <dbReference type="EMBL" id="EWM21251.1"/>
    </source>
</evidence>
<reference evidence="2 3" key="1">
    <citation type="journal article" date="2014" name="Mol. Plant">
        <title>Chromosome Scale Genome Assembly and Transcriptome Profiling of Nannochloropsis gaditana in Nitrogen Depletion.</title>
        <authorList>
            <person name="Corteggiani Carpinelli E."/>
            <person name="Telatin A."/>
            <person name="Vitulo N."/>
            <person name="Forcato C."/>
            <person name="D'Angelo M."/>
            <person name="Schiavon R."/>
            <person name="Vezzi A."/>
            <person name="Giacometti G.M."/>
            <person name="Morosinotto T."/>
            <person name="Valle G."/>
        </authorList>
    </citation>
    <scope>NUCLEOTIDE SEQUENCE [LARGE SCALE GENOMIC DNA]</scope>
    <source>
        <strain evidence="2 3">B-31</strain>
    </source>
</reference>
<feature type="region of interest" description="Disordered" evidence="1">
    <location>
        <begin position="57"/>
        <end position="170"/>
    </location>
</feature>